<evidence type="ECO:0000256" key="4">
    <source>
        <dbReference type="ARBA" id="ARBA00022729"/>
    </source>
</evidence>
<proteinExistence type="inferred from homology"/>
<feature type="domain" description="Solute-binding protein family 5" evidence="7">
    <location>
        <begin position="75"/>
        <end position="457"/>
    </location>
</feature>
<feature type="signal peptide" evidence="6">
    <location>
        <begin position="1"/>
        <end position="24"/>
    </location>
</feature>
<comment type="caution">
    <text evidence="8">The sequence shown here is derived from an EMBL/GenBank/DDBJ whole genome shotgun (WGS) entry which is preliminary data.</text>
</comment>
<dbReference type="RefSeq" id="WP_217677765.1">
    <property type="nucleotide sequence ID" value="NZ_JAHRVA010000003.1"/>
</dbReference>
<dbReference type="Proteomes" id="UP000752297">
    <property type="component" value="Unassembled WGS sequence"/>
</dbReference>
<dbReference type="PANTHER" id="PTHR30290:SF10">
    <property type="entry name" value="PERIPLASMIC OLIGOPEPTIDE-BINDING PROTEIN-RELATED"/>
    <property type="match status" value="1"/>
</dbReference>
<protein>
    <submittedName>
        <fullName evidence="8">Peptide ABC transporter substrate-binding protein</fullName>
    </submittedName>
</protein>
<evidence type="ECO:0000256" key="1">
    <source>
        <dbReference type="ARBA" id="ARBA00004418"/>
    </source>
</evidence>
<comment type="similarity">
    <text evidence="2">Belongs to the bacterial solute-binding protein 5 family.</text>
</comment>
<dbReference type="EMBL" id="JAHRVA010000003">
    <property type="protein sequence ID" value="MBV2143790.1"/>
    <property type="molecule type" value="Genomic_DNA"/>
</dbReference>
<name>A0A949UTG0_9HYPH</name>
<evidence type="ECO:0000259" key="7">
    <source>
        <dbReference type="Pfam" id="PF00496"/>
    </source>
</evidence>
<gene>
    <name evidence="8" type="ORF">KUG47_09800</name>
</gene>
<dbReference type="GO" id="GO:0015833">
    <property type="term" value="P:peptide transport"/>
    <property type="evidence" value="ECO:0007669"/>
    <property type="project" value="TreeGrafter"/>
</dbReference>
<dbReference type="InterPro" id="IPR000914">
    <property type="entry name" value="SBP_5_dom"/>
</dbReference>
<evidence type="ECO:0000313" key="9">
    <source>
        <dbReference type="Proteomes" id="UP000752297"/>
    </source>
</evidence>
<organism evidence="8 9">
    <name type="scientific">Falsochrobactrum tianjinense</name>
    <dbReference type="NCBI Taxonomy" id="2706015"/>
    <lineage>
        <taxon>Bacteria</taxon>
        <taxon>Pseudomonadati</taxon>
        <taxon>Pseudomonadota</taxon>
        <taxon>Alphaproteobacteria</taxon>
        <taxon>Hyphomicrobiales</taxon>
        <taxon>Brucellaceae</taxon>
        <taxon>Falsochrobactrum</taxon>
    </lineage>
</organism>
<dbReference type="PIRSF" id="PIRSF002741">
    <property type="entry name" value="MppA"/>
    <property type="match status" value="1"/>
</dbReference>
<dbReference type="InterPro" id="IPR039424">
    <property type="entry name" value="SBP_5"/>
</dbReference>
<dbReference type="InterPro" id="IPR030678">
    <property type="entry name" value="Peptide/Ni-bd"/>
</dbReference>
<dbReference type="GO" id="GO:0030313">
    <property type="term" value="C:cell envelope"/>
    <property type="evidence" value="ECO:0007669"/>
    <property type="project" value="UniProtKB-SubCell"/>
</dbReference>
<keyword evidence="9" id="KW-1185">Reference proteome</keyword>
<evidence type="ECO:0000256" key="5">
    <source>
        <dbReference type="ARBA" id="ARBA00022764"/>
    </source>
</evidence>
<evidence type="ECO:0000256" key="6">
    <source>
        <dbReference type="SAM" id="SignalP"/>
    </source>
</evidence>
<sequence>MFMKSLRKPALFGLLMLGTSLAISANSASYAETLIRRGIIGEPNAFDPVKASLWHEYYLMKDMFEGLVTYNDKGEIAPGVAQSWEVNADGTVYTFKLRDTAKWSDGTPVTAHDFVYSWQREVNPATAAMDPRLLYPIKNAKPINKGEMKPDQLGVAALDDQTLEVTLEGPAPYFLELAAHGTMLPVNKANIDALGDQFARPGVMVSNGPFILQEHVPNDHITLIKNENYWDANNVKLDKVEFIPTLDQAASVRRYEAGELDMLSGVPTSELQRLKDIFKEQVNVFPSLTVEYYVFDTRQKPFDDKNLRRALSMVVDRDFIADEIFSGAATPSYSMMAPGIPSYGKPSDVDFANLSMIDREDKAQLLMKEAGYGPEGKPLEITIRYNTNVANEQVATAIANMWKEAFGINVKLHNLDLASHYGYLQQGGEFQVARASRTPEYADAVATLSLDLSTQKTYNYGRFNSPEYDDLLARSYKELNPQARSKLLHDAESILMESQTIMPLVNTTHIWLVSPKVDGFHSNALNEHPSKYLSVK</sequence>
<evidence type="ECO:0000313" key="8">
    <source>
        <dbReference type="EMBL" id="MBV2143790.1"/>
    </source>
</evidence>
<dbReference type="Pfam" id="PF00496">
    <property type="entry name" value="SBP_bac_5"/>
    <property type="match status" value="1"/>
</dbReference>
<keyword evidence="5" id="KW-0574">Periplasm</keyword>
<reference evidence="8 9" key="1">
    <citation type="submission" date="2021-06" db="EMBL/GenBank/DDBJ databases">
        <title>Falsochrobactrum tianjin sp.nov., a new petroleum-degrading bacteria isolated from oily soils.</title>
        <authorList>
            <person name="Chen G."/>
            <person name="Chen H."/>
            <person name="Tian J."/>
            <person name="Qing J."/>
            <person name="Zhong L."/>
            <person name="Ma W."/>
            <person name="Song Y."/>
            <person name="Cui X."/>
            <person name="Yan B."/>
        </authorList>
    </citation>
    <scope>NUCLEOTIDE SEQUENCE [LARGE SCALE GENOMIC DNA]</scope>
    <source>
        <strain evidence="8 9">TDYN1</strain>
    </source>
</reference>
<keyword evidence="4 6" id="KW-0732">Signal</keyword>
<keyword evidence="3" id="KW-0813">Transport</keyword>
<dbReference type="PANTHER" id="PTHR30290">
    <property type="entry name" value="PERIPLASMIC BINDING COMPONENT OF ABC TRANSPORTER"/>
    <property type="match status" value="1"/>
</dbReference>
<accession>A0A949UTG0</accession>
<dbReference type="GO" id="GO:1904680">
    <property type="term" value="F:peptide transmembrane transporter activity"/>
    <property type="evidence" value="ECO:0007669"/>
    <property type="project" value="TreeGrafter"/>
</dbReference>
<feature type="chain" id="PRO_5037958887" evidence="6">
    <location>
        <begin position="25"/>
        <end position="536"/>
    </location>
</feature>
<dbReference type="CDD" id="cd08504">
    <property type="entry name" value="PBP2_OppA"/>
    <property type="match status" value="1"/>
</dbReference>
<dbReference type="FunFam" id="3.90.76.10:FF:000001">
    <property type="entry name" value="Oligopeptide ABC transporter substrate-binding protein"/>
    <property type="match status" value="1"/>
</dbReference>
<comment type="subcellular location">
    <subcellularLocation>
        <location evidence="1">Periplasm</location>
    </subcellularLocation>
</comment>
<evidence type="ECO:0000256" key="2">
    <source>
        <dbReference type="ARBA" id="ARBA00005695"/>
    </source>
</evidence>
<evidence type="ECO:0000256" key="3">
    <source>
        <dbReference type="ARBA" id="ARBA00022448"/>
    </source>
</evidence>
<dbReference type="AlphaFoldDB" id="A0A949UTG0"/>